<reference evidence="1 2" key="1">
    <citation type="journal article" date="2016" name="J. Microbiol.">
        <title>Dankookia rubra gen. nov., sp. nov., an alphaproteobacterium isolated from sediment of a shallow stream.</title>
        <authorList>
            <person name="Kim W.H."/>
            <person name="Kim D.H."/>
            <person name="Kang K."/>
            <person name="Ahn T.Y."/>
        </authorList>
    </citation>
    <scope>NUCLEOTIDE SEQUENCE [LARGE SCALE GENOMIC DNA]</scope>
    <source>
        <strain evidence="1 2">JCM30602</strain>
    </source>
</reference>
<dbReference type="RefSeq" id="WP_133291846.1">
    <property type="nucleotide sequence ID" value="NZ_SMSJ01000070.1"/>
</dbReference>
<protein>
    <submittedName>
        <fullName evidence="1">ISNCY family transposase</fullName>
    </submittedName>
</protein>
<dbReference type="EMBL" id="SMSJ01000070">
    <property type="protein sequence ID" value="TDH59332.1"/>
    <property type="molecule type" value="Genomic_DNA"/>
</dbReference>
<name>A0A4R5Q8Q6_9PROT</name>
<dbReference type="Proteomes" id="UP000295096">
    <property type="component" value="Unassembled WGS sequence"/>
</dbReference>
<dbReference type="OrthoDB" id="7237669at2"/>
<accession>A0A4R5Q8Q6</accession>
<comment type="caution">
    <text evidence="1">The sequence shown here is derived from an EMBL/GenBank/DDBJ whole genome shotgun (WGS) entry which is preliminary data.</text>
</comment>
<organism evidence="1 2">
    <name type="scientific">Dankookia rubra</name>
    <dbReference type="NCBI Taxonomy" id="1442381"/>
    <lineage>
        <taxon>Bacteria</taxon>
        <taxon>Pseudomonadati</taxon>
        <taxon>Pseudomonadota</taxon>
        <taxon>Alphaproteobacteria</taxon>
        <taxon>Acetobacterales</taxon>
        <taxon>Roseomonadaceae</taxon>
        <taxon>Dankookia</taxon>
    </lineage>
</organism>
<keyword evidence="2" id="KW-1185">Reference proteome</keyword>
<evidence type="ECO:0000313" key="2">
    <source>
        <dbReference type="Proteomes" id="UP000295096"/>
    </source>
</evidence>
<sequence>MQLRYENRRHLVMLPGAVRLRLKIRRCEHAGCPRFHVPYRPEAECALALPQQEFGLDVIALVGVLRHREHGSVPEIHAALRGRGVEIAERSVTNLLDRYDELLATNLTDTRRLRRVLKGQRGVILALDGLQPDVGHEVLWVVRDCLSGEVLLARSLLSATAEDLAPLLREVAGAVGVPVLGVVSDGQTSIRRAVERALPGVPHQLCQFHFLREAAHPIFEADRHAKVRLKAEVRGVRPIERALEGRDDPVAEVARGYCAAVRSAITDDGRPPLAASGLRLKARLEAVADSLDRVAGKGGSSPSLARLRQLIGRGLERTAALWPDIECAYGWVHRAAHILGNAASEDATKVQRRFDGLVAAMARHRASAGDLAGAVGHFCKVTRSYRPGLFHCYAVPDLPRTDNGLEQLFGSQRYHERRATGRKMASPAIVLRGEVRVIAATATRLHSPTADELGRVDKQRWRDLRRRLEPRRMARTLRTRFRRDPKAYLAELKQKACQPALLT</sequence>
<proteinExistence type="predicted"/>
<dbReference type="AlphaFoldDB" id="A0A4R5Q8Q6"/>
<gene>
    <name evidence="1" type="ORF">E2C06_27820</name>
</gene>
<evidence type="ECO:0000313" key="1">
    <source>
        <dbReference type="EMBL" id="TDH59332.1"/>
    </source>
</evidence>